<reference evidence="1" key="1">
    <citation type="submission" date="2015-05" db="UniProtKB">
        <authorList>
            <consortium name="EnsemblMetazoa"/>
        </authorList>
    </citation>
    <scope>IDENTIFICATION</scope>
</reference>
<dbReference type="Proteomes" id="UP000015103">
    <property type="component" value="Unassembled WGS sequence"/>
</dbReference>
<dbReference type="AlphaFoldDB" id="T1HGL6"/>
<proteinExistence type="predicted"/>
<organism evidence="1 2">
    <name type="scientific">Rhodnius prolixus</name>
    <name type="common">Triatomid bug</name>
    <dbReference type="NCBI Taxonomy" id="13249"/>
    <lineage>
        <taxon>Eukaryota</taxon>
        <taxon>Metazoa</taxon>
        <taxon>Ecdysozoa</taxon>
        <taxon>Arthropoda</taxon>
        <taxon>Hexapoda</taxon>
        <taxon>Insecta</taxon>
        <taxon>Pterygota</taxon>
        <taxon>Neoptera</taxon>
        <taxon>Paraneoptera</taxon>
        <taxon>Hemiptera</taxon>
        <taxon>Heteroptera</taxon>
        <taxon>Panheteroptera</taxon>
        <taxon>Cimicomorpha</taxon>
        <taxon>Reduviidae</taxon>
        <taxon>Triatominae</taxon>
        <taxon>Rhodnius</taxon>
    </lineage>
</organism>
<dbReference type="EnsemblMetazoa" id="RPRC003189-RA">
    <property type="protein sequence ID" value="RPRC003189-PA"/>
    <property type="gene ID" value="RPRC003189"/>
</dbReference>
<dbReference type="VEuPathDB" id="VectorBase:RPRC003189"/>
<evidence type="ECO:0000313" key="1">
    <source>
        <dbReference type="EnsemblMetazoa" id="RPRC003189-PA"/>
    </source>
</evidence>
<keyword evidence="2" id="KW-1185">Reference proteome</keyword>
<dbReference type="EMBL" id="ACPB03021278">
    <property type="status" value="NOT_ANNOTATED_CDS"/>
    <property type="molecule type" value="Genomic_DNA"/>
</dbReference>
<sequence>MNFADFLENDLFDLTIFARIIMAIFLIYGCYNDNPSYMLGFVLMQVIFITLLILSVLMFLIIHIVGIPAEEILIDSIGTAIEGYSAIIIFSHYRNLKEGRSIST</sequence>
<evidence type="ECO:0000313" key="2">
    <source>
        <dbReference type="Proteomes" id="UP000015103"/>
    </source>
</evidence>
<name>T1HGL6_RHOPR</name>
<accession>T1HGL6</accession>
<protein>
    <submittedName>
        <fullName evidence="1">Uncharacterized protein</fullName>
    </submittedName>
</protein>
<dbReference type="InParanoid" id="T1HGL6"/>
<dbReference type="HOGENOM" id="CLU_2253340_0_0_1"/>